<dbReference type="AlphaFoldDB" id="K0RJQ2"/>
<evidence type="ECO:0000313" key="2">
    <source>
        <dbReference type="Proteomes" id="UP000266841"/>
    </source>
</evidence>
<sequence length="184" mass="20393">MELCSSSYIHVALAEANRRLVIQSNPNVPGCLNPVTKPKSQHEIRNQVVTTKLGWTLVPRMFSHCLYLGIEKATAQIVQRLVYSLLRPLRLPREKSSAATPGEDCSPPLVRFKLTGCGGNWSLAASPRPHNIDQKLAGSQYRQQRSVSSPQCSVANRKQSNLFVCVILRWVPPLTRTVPLNSPG</sequence>
<dbReference type="EMBL" id="AGNL01036690">
    <property type="protein sequence ID" value="EJK53938.1"/>
    <property type="molecule type" value="Genomic_DNA"/>
</dbReference>
<dbReference type="Proteomes" id="UP000266841">
    <property type="component" value="Unassembled WGS sequence"/>
</dbReference>
<comment type="caution">
    <text evidence="1">The sequence shown here is derived from an EMBL/GenBank/DDBJ whole genome shotgun (WGS) entry which is preliminary data.</text>
</comment>
<evidence type="ECO:0000313" key="1">
    <source>
        <dbReference type="EMBL" id="EJK53938.1"/>
    </source>
</evidence>
<organism evidence="1 2">
    <name type="scientific">Thalassiosira oceanica</name>
    <name type="common">Marine diatom</name>
    <dbReference type="NCBI Taxonomy" id="159749"/>
    <lineage>
        <taxon>Eukaryota</taxon>
        <taxon>Sar</taxon>
        <taxon>Stramenopiles</taxon>
        <taxon>Ochrophyta</taxon>
        <taxon>Bacillariophyta</taxon>
        <taxon>Coscinodiscophyceae</taxon>
        <taxon>Thalassiosirophycidae</taxon>
        <taxon>Thalassiosirales</taxon>
        <taxon>Thalassiosiraceae</taxon>
        <taxon>Thalassiosira</taxon>
    </lineage>
</organism>
<keyword evidence="2" id="KW-1185">Reference proteome</keyword>
<protein>
    <submittedName>
        <fullName evidence="1">Uncharacterized protein</fullName>
    </submittedName>
</protein>
<reference evidence="1 2" key="1">
    <citation type="journal article" date="2012" name="Genome Biol.">
        <title>Genome and low-iron response of an oceanic diatom adapted to chronic iron limitation.</title>
        <authorList>
            <person name="Lommer M."/>
            <person name="Specht M."/>
            <person name="Roy A.S."/>
            <person name="Kraemer L."/>
            <person name="Andreson R."/>
            <person name="Gutowska M.A."/>
            <person name="Wolf J."/>
            <person name="Bergner S.V."/>
            <person name="Schilhabel M.B."/>
            <person name="Klostermeier U.C."/>
            <person name="Beiko R.G."/>
            <person name="Rosenstiel P."/>
            <person name="Hippler M."/>
            <person name="Laroche J."/>
        </authorList>
    </citation>
    <scope>NUCLEOTIDE SEQUENCE [LARGE SCALE GENOMIC DNA]</scope>
    <source>
        <strain evidence="1 2">CCMP1005</strain>
    </source>
</reference>
<gene>
    <name evidence="1" type="ORF">THAOC_26528</name>
</gene>
<accession>K0RJQ2</accession>
<proteinExistence type="predicted"/>
<name>K0RJQ2_THAOC</name>